<comment type="function">
    <text evidence="4">Required for assembly of dynein regulatory complex (DRC) and inner dynein arm (IDA) complexes, which are responsible for ciliary beat regulation, thereby playing a central role in motility in cilia and flagella. Probably acts together with CCDC40 to form a molecular ruler that determines the 96 nanometer (nm) repeat length and arrangements of components in cilia and flagella. Not required for outer dynein arm complexes assembly.</text>
</comment>
<dbReference type="InterPro" id="IPR033290">
    <property type="entry name" value="CCDC39"/>
</dbReference>
<dbReference type="EMBL" id="JAOPHQ010006560">
    <property type="protein sequence ID" value="KAK0131179.1"/>
    <property type="molecule type" value="Genomic_DNA"/>
</dbReference>
<dbReference type="GO" id="GO:0036159">
    <property type="term" value="P:inner dynein arm assembly"/>
    <property type="evidence" value="ECO:0007669"/>
    <property type="project" value="InterPro"/>
</dbReference>
<keyword evidence="3 5" id="KW-0175">Coiled coil</keyword>
<evidence type="ECO:0000313" key="7">
    <source>
        <dbReference type="EMBL" id="KAK0131179.1"/>
    </source>
</evidence>
<dbReference type="Proteomes" id="UP001174136">
    <property type="component" value="Unassembled WGS sequence"/>
</dbReference>
<feature type="coiled-coil region" evidence="5">
    <location>
        <begin position="443"/>
        <end position="524"/>
    </location>
</feature>
<gene>
    <name evidence="7" type="primary">ccdc39</name>
    <name evidence="7" type="ORF">N1851_034125</name>
</gene>
<evidence type="ECO:0000256" key="4">
    <source>
        <dbReference type="ARBA" id="ARBA00045182"/>
    </source>
</evidence>
<reference evidence="7" key="1">
    <citation type="journal article" date="2023" name="Front. Mar. Sci.">
        <title>A new Merluccius polli reference genome to investigate the effects of global change in West African waters.</title>
        <authorList>
            <person name="Mateo J.L."/>
            <person name="Blanco-Fernandez C."/>
            <person name="Garcia-Vazquez E."/>
            <person name="Machado-Schiaffino G."/>
        </authorList>
    </citation>
    <scope>NUCLEOTIDE SEQUENCE</scope>
    <source>
        <strain evidence="7">C29</strain>
        <tissue evidence="7">Fin</tissue>
    </source>
</reference>
<feature type="coiled-coil region" evidence="5">
    <location>
        <begin position="654"/>
        <end position="681"/>
    </location>
</feature>
<evidence type="ECO:0000313" key="8">
    <source>
        <dbReference type="Proteomes" id="UP001174136"/>
    </source>
</evidence>
<feature type="coiled-coil region" evidence="5">
    <location>
        <begin position="206"/>
        <end position="330"/>
    </location>
</feature>
<evidence type="ECO:0000256" key="6">
    <source>
        <dbReference type="SAM" id="MobiDB-lite"/>
    </source>
</evidence>
<evidence type="ECO:0000256" key="2">
    <source>
        <dbReference type="ARBA" id="ARBA00016725"/>
    </source>
</evidence>
<protein>
    <recommendedName>
        <fullName evidence="2">Coiled-coil domain-containing protein 39</fullName>
    </recommendedName>
</protein>
<feature type="compositionally biased region" description="Low complexity" evidence="6">
    <location>
        <begin position="854"/>
        <end position="876"/>
    </location>
</feature>
<sequence length="876" mass="102224">MSATALAEVGWDGGFVIPVANAANKALEEELQRKEKETIKVENELERKKDKSQALSDHLKNAIQELSHTQGLCKAKEREATSEKHFKALSEREAGRLRQEQARVRSQLGVLREKRNSQENDIFKASQKLEKLRSRLNWDQQTLDAWLEESALRDEDTMALVKYSQQDERRIKSLTLAIEKKMLEANQKRKALDNELTETLSAQIGLEKTAENFRQAHQERQELLRQWENTIKQMKKRDAEMQQSAAVREKNGFLQIEEQNNQECDRRISRAERQASKLRQDFQEHELNRSRLQDELDSVKATVDRTATDVKSLRTQISSVKRDIQDKTDKVNDAQLHTAALEDKLRAVTQTALSVEERAAQFDQLLRDEEQATKELDMQLQHHREVLFRQKQNLQALRTKEKDLTAQMLGCKAALSSLHGHMGKLEQNLLKQQEIIYNQDLQIQQLESKVGRLLGEVDMEEKQALEPKTTQLMSTVEESSRAAQLLSTQLKELDDDIRRVRKEAERTGAENRELTTKMEELQLSLFSKAWTLLVSPHQDAMVEDNMLKLELRRLRDLLYNKADGVLSQEKRRLELQTAMREREAEIRFHREMLSKEMKIAQQERQELSAEVHERLSKIDKMRKRYEVLIISMATPEGEEDKSQAYYVIKVAQEKEELRRKGDNLDAKIRKMETEIRALDNTIQLINNCNTSYRKSFHKVPESSPEKEEKVRLEEQQRAVEEKHRYRRRQIRELQEDIQGMSRTMEMLGQEDRIERERTEDAQSRMAQLNKEVDSQNEKLSRVTKQCSKLTREIRSANKSAAGRSFEERDIELREMRDFNRTVNRMLLEVVEEQPHLQASIQEYFLQANLPLPTPSSTPASRQSSNTSSARSSLSLR</sequence>
<comment type="similarity">
    <text evidence="1">Belongs to the CCDC39 family.</text>
</comment>
<name>A0AA47M0E4_MERPO</name>
<dbReference type="GO" id="GO:0060287">
    <property type="term" value="P:epithelial cilium movement involved in determination of left/right asymmetry"/>
    <property type="evidence" value="ECO:0007669"/>
    <property type="project" value="TreeGrafter"/>
</dbReference>
<dbReference type="PANTHER" id="PTHR18962:SF0">
    <property type="entry name" value="COILED-COIL DOMAIN-CONTAINING PROTEIN 39"/>
    <property type="match status" value="1"/>
</dbReference>
<evidence type="ECO:0000256" key="5">
    <source>
        <dbReference type="SAM" id="Coils"/>
    </source>
</evidence>
<proteinExistence type="inferred from homology"/>
<dbReference type="GO" id="GO:0005930">
    <property type="term" value="C:axoneme"/>
    <property type="evidence" value="ECO:0007669"/>
    <property type="project" value="InterPro"/>
</dbReference>
<keyword evidence="8" id="KW-1185">Reference proteome</keyword>
<accession>A0AA47M0E4</accession>
<evidence type="ECO:0000256" key="3">
    <source>
        <dbReference type="ARBA" id="ARBA00023054"/>
    </source>
</evidence>
<feature type="region of interest" description="Disordered" evidence="6">
    <location>
        <begin position="850"/>
        <end position="876"/>
    </location>
</feature>
<dbReference type="AlphaFoldDB" id="A0AA47M0E4"/>
<dbReference type="Pfam" id="PF24161">
    <property type="entry name" value="CCDC39"/>
    <property type="match status" value="1"/>
</dbReference>
<dbReference type="GO" id="GO:0060285">
    <property type="term" value="P:cilium-dependent cell motility"/>
    <property type="evidence" value="ECO:0007669"/>
    <property type="project" value="TreeGrafter"/>
</dbReference>
<organism evidence="7 8">
    <name type="scientific">Merluccius polli</name>
    <name type="common">Benguela hake</name>
    <name type="synonym">Merluccius cadenati</name>
    <dbReference type="NCBI Taxonomy" id="89951"/>
    <lineage>
        <taxon>Eukaryota</taxon>
        <taxon>Metazoa</taxon>
        <taxon>Chordata</taxon>
        <taxon>Craniata</taxon>
        <taxon>Vertebrata</taxon>
        <taxon>Euteleostomi</taxon>
        <taxon>Actinopterygii</taxon>
        <taxon>Neopterygii</taxon>
        <taxon>Teleostei</taxon>
        <taxon>Neoteleostei</taxon>
        <taxon>Acanthomorphata</taxon>
        <taxon>Zeiogadaria</taxon>
        <taxon>Gadariae</taxon>
        <taxon>Gadiformes</taxon>
        <taxon>Gadoidei</taxon>
        <taxon>Merlucciidae</taxon>
        <taxon>Merluccius</taxon>
    </lineage>
</organism>
<feature type="coiled-coil region" evidence="5">
    <location>
        <begin position="730"/>
        <end position="799"/>
    </location>
</feature>
<feature type="coiled-coil region" evidence="5">
    <location>
        <begin position="17"/>
        <end position="65"/>
    </location>
</feature>
<dbReference type="PANTHER" id="PTHR18962">
    <property type="entry name" value="COILED-COIL DOMAIN-CONTAINING PROTEIN 39"/>
    <property type="match status" value="1"/>
</dbReference>
<comment type="caution">
    <text evidence="7">The sequence shown here is derived from an EMBL/GenBank/DDBJ whole genome shotgun (WGS) entry which is preliminary data.</text>
</comment>
<evidence type="ECO:0000256" key="1">
    <source>
        <dbReference type="ARBA" id="ARBA00005805"/>
    </source>
</evidence>
<dbReference type="GO" id="GO:0005576">
    <property type="term" value="C:extracellular region"/>
    <property type="evidence" value="ECO:0007669"/>
    <property type="project" value="GOC"/>
</dbReference>